<evidence type="ECO:0000313" key="1">
    <source>
        <dbReference type="EMBL" id="CAK5077062.1"/>
    </source>
</evidence>
<reference evidence="1" key="1">
    <citation type="submission" date="2023-11" db="EMBL/GenBank/DDBJ databases">
        <authorList>
            <person name="Poullet M."/>
        </authorList>
    </citation>
    <scope>NUCLEOTIDE SEQUENCE</scope>
    <source>
        <strain evidence="1">E1834</strain>
    </source>
</reference>
<evidence type="ECO:0000313" key="2">
    <source>
        <dbReference type="Proteomes" id="UP001497535"/>
    </source>
</evidence>
<dbReference type="Proteomes" id="UP001497535">
    <property type="component" value="Unassembled WGS sequence"/>
</dbReference>
<proteinExistence type="predicted"/>
<accession>A0ACB0ZFA2</accession>
<comment type="caution">
    <text evidence="1">The sequence shown here is derived from an EMBL/GenBank/DDBJ whole genome shotgun (WGS) entry which is preliminary data.</text>
</comment>
<sequence length="170" mass="19203">MRIASLSLSVDYATNPAFSRSVPIKQAFINACVGENGPEQILMDLYWPNVMLTRAFEAIKDEEIQLISYNQSAERIGKELLKRGLPGKHKNLKSLGTIIYYVYGAIGSLITKEGFSGFVFLFNKAWTWSGSWIDFGLFSHSSNTISGYEKLEYGVNNLLSAYRYNLFLFV</sequence>
<organism evidence="1 2">
    <name type="scientific">Meloidogyne enterolobii</name>
    <name type="common">Root-knot nematode worm</name>
    <name type="synonym">Meloidogyne mayaguensis</name>
    <dbReference type="NCBI Taxonomy" id="390850"/>
    <lineage>
        <taxon>Eukaryota</taxon>
        <taxon>Metazoa</taxon>
        <taxon>Ecdysozoa</taxon>
        <taxon>Nematoda</taxon>
        <taxon>Chromadorea</taxon>
        <taxon>Rhabditida</taxon>
        <taxon>Tylenchina</taxon>
        <taxon>Tylenchomorpha</taxon>
        <taxon>Tylenchoidea</taxon>
        <taxon>Meloidogynidae</taxon>
        <taxon>Meloidogyninae</taxon>
        <taxon>Meloidogyne</taxon>
    </lineage>
</organism>
<dbReference type="EMBL" id="CAVMJV010000031">
    <property type="protein sequence ID" value="CAK5077062.1"/>
    <property type="molecule type" value="Genomic_DNA"/>
</dbReference>
<gene>
    <name evidence="1" type="ORF">MENTE1834_LOCUS23953</name>
</gene>
<protein>
    <submittedName>
        <fullName evidence="1">Uncharacterized protein</fullName>
    </submittedName>
</protein>
<name>A0ACB0ZFA2_MELEN</name>
<keyword evidence="2" id="KW-1185">Reference proteome</keyword>